<sequence length="64" mass="7000">MPKYGIWLLEAAMTGTSSAVHDVTTRDVAALRRDAAFKCMAEAEAMRRWLMNTPAVTTRGGARS</sequence>
<dbReference type="RefSeq" id="WP_369221170.1">
    <property type="nucleotide sequence ID" value="NZ_CP163441.1"/>
</dbReference>
<organism evidence="1">
    <name type="scientific">Streptomyces sp. R39</name>
    <dbReference type="NCBI Taxonomy" id="3238631"/>
    <lineage>
        <taxon>Bacteria</taxon>
        <taxon>Bacillati</taxon>
        <taxon>Actinomycetota</taxon>
        <taxon>Actinomycetes</taxon>
        <taxon>Kitasatosporales</taxon>
        <taxon>Streptomycetaceae</taxon>
        <taxon>Streptomyces</taxon>
    </lineage>
</organism>
<gene>
    <name evidence="1" type="ORF">AB5J52_04160</name>
</gene>
<reference evidence="1" key="1">
    <citation type="submission" date="2024-07" db="EMBL/GenBank/DDBJ databases">
        <authorList>
            <person name="Yu S.T."/>
        </authorList>
    </citation>
    <scope>NUCLEOTIDE SEQUENCE</scope>
    <source>
        <strain evidence="1">R39</strain>
    </source>
</reference>
<dbReference type="EMBL" id="CP163441">
    <property type="protein sequence ID" value="XDQ41529.1"/>
    <property type="molecule type" value="Genomic_DNA"/>
</dbReference>
<accession>A0AB39QFV9</accession>
<name>A0AB39QFV9_9ACTN</name>
<protein>
    <submittedName>
        <fullName evidence="1">Uncharacterized protein</fullName>
    </submittedName>
</protein>
<proteinExistence type="predicted"/>
<dbReference type="AlphaFoldDB" id="A0AB39QFV9"/>
<evidence type="ECO:0000313" key="1">
    <source>
        <dbReference type="EMBL" id="XDQ41529.1"/>
    </source>
</evidence>